<dbReference type="Proteomes" id="UP000265520">
    <property type="component" value="Unassembled WGS sequence"/>
</dbReference>
<accession>A0A392STC3</accession>
<dbReference type="EMBL" id="LXQA010439284">
    <property type="protein sequence ID" value="MCI51909.1"/>
    <property type="molecule type" value="Genomic_DNA"/>
</dbReference>
<dbReference type="AlphaFoldDB" id="A0A392STC3"/>
<evidence type="ECO:0000313" key="2">
    <source>
        <dbReference type="Proteomes" id="UP000265520"/>
    </source>
</evidence>
<name>A0A392STC3_9FABA</name>
<organism evidence="1 2">
    <name type="scientific">Trifolium medium</name>
    <dbReference type="NCBI Taxonomy" id="97028"/>
    <lineage>
        <taxon>Eukaryota</taxon>
        <taxon>Viridiplantae</taxon>
        <taxon>Streptophyta</taxon>
        <taxon>Embryophyta</taxon>
        <taxon>Tracheophyta</taxon>
        <taxon>Spermatophyta</taxon>
        <taxon>Magnoliopsida</taxon>
        <taxon>eudicotyledons</taxon>
        <taxon>Gunneridae</taxon>
        <taxon>Pentapetalae</taxon>
        <taxon>rosids</taxon>
        <taxon>fabids</taxon>
        <taxon>Fabales</taxon>
        <taxon>Fabaceae</taxon>
        <taxon>Papilionoideae</taxon>
        <taxon>50 kb inversion clade</taxon>
        <taxon>NPAAA clade</taxon>
        <taxon>Hologalegina</taxon>
        <taxon>IRL clade</taxon>
        <taxon>Trifolieae</taxon>
        <taxon>Trifolium</taxon>
    </lineage>
</organism>
<keyword evidence="2" id="KW-1185">Reference proteome</keyword>
<sequence length="94" mass="10268">AKTTRVESVSNQRLFQFLEVAISMAFIAPHNSATKADAIPVFSAKPYKNSALEFLNKPPQAEEALFEAPSILHFTQFDKGGCQITSLRVVGLGE</sequence>
<reference evidence="1 2" key="1">
    <citation type="journal article" date="2018" name="Front. Plant Sci.">
        <title>Red Clover (Trifolium pratense) and Zigzag Clover (T. medium) - A Picture of Genomic Similarities and Differences.</title>
        <authorList>
            <person name="Dluhosova J."/>
            <person name="Istvanek J."/>
            <person name="Nedelnik J."/>
            <person name="Repkova J."/>
        </authorList>
    </citation>
    <scope>NUCLEOTIDE SEQUENCE [LARGE SCALE GENOMIC DNA]</scope>
    <source>
        <strain evidence="2">cv. 10/8</strain>
        <tissue evidence="1">Leaf</tissue>
    </source>
</reference>
<comment type="caution">
    <text evidence="1">The sequence shown here is derived from an EMBL/GenBank/DDBJ whole genome shotgun (WGS) entry which is preliminary data.</text>
</comment>
<feature type="non-terminal residue" evidence="1">
    <location>
        <position position="1"/>
    </location>
</feature>
<evidence type="ECO:0000313" key="1">
    <source>
        <dbReference type="EMBL" id="MCI51909.1"/>
    </source>
</evidence>
<proteinExistence type="predicted"/>
<protein>
    <submittedName>
        <fullName evidence="1">Uncharacterized protein</fullName>
    </submittedName>
</protein>